<accession>V5Z3J0</accession>
<dbReference type="PANTHER" id="PTHR37550:SF3">
    <property type="entry name" value="ANTITOXIN VAPB1"/>
    <property type="match status" value="1"/>
</dbReference>
<protein>
    <submittedName>
        <fullName evidence="1">Uncharacterized protein</fullName>
    </submittedName>
</protein>
<comment type="caution">
    <text evidence="1">The sequence shown here is derived from an EMBL/GenBank/DDBJ whole genome shotgun (WGS) entry which is preliminary data.</text>
</comment>
<name>V5Z3J0_9GAMM</name>
<keyword evidence="2" id="KW-1185">Reference proteome</keyword>
<gene>
    <name evidence="1" type="primary">mvpT</name>
    <name evidence="1" type="ORF">EPIR_0148</name>
</gene>
<organism evidence="1 2">
    <name type="scientific">Erwinia piriflorinigrans CFBP 5888</name>
    <dbReference type="NCBI Taxonomy" id="1161919"/>
    <lineage>
        <taxon>Bacteria</taxon>
        <taxon>Pseudomonadati</taxon>
        <taxon>Pseudomonadota</taxon>
        <taxon>Gammaproteobacteria</taxon>
        <taxon>Enterobacterales</taxon>
        <taxon>Erwiniaceae</taxon>
        <taxon>Erwinia</taxon>
    </lineage>
</organism>
<dbReference type="EMBL" id="CAHS01000002">
    <property type="protein sequence ID" value="CCG85513.1"/>
    <property type="molecule type" value="Genomic_DNA"/>
</dbReference>
<dbReference type="InterPro" id="IPR047976">
    <property type="entry name" value="Anti_VapB2-like"/>
</dbReference>
<dbReference type="InterPro" id="IPR037914">
    <property type="entry name" value="SpoVT-AbrB_sf"/>
</dbReference>
<evidence type="ECO:0000313" key="2">
    <source>
        <dbReference type="Proteomes" id="UP000018217"/>
    </source>
</evidence>
<dbReference type="NCBIfam" id="NF040493">
    <property type="entry name" value="TA_anti_VapB"/>
    <property type="match status" value="1"/>
</dbReference>
<evidence type="ECO:0000313" key="1">
    <source>
        <dbReference type="EMBL" id="CCG85513.1"/>
    </source>
</evidence>
<dbReference type="InterPro" id="IPR051734">
    <property type="entry name" value="VapB_TA_antitoxins"/>
</dbReference>
<sequence>MLYAGIVQSLKEGGFEMEKTIVFKNNRSQAVRLPKALALPEDVKCVDIIAIGRTRIISPVGESWDNWFDGENVTADFMDDREQPSEQRREHF</sequence>
<dbReference type="SUPFAM" id="SSF89447">
    <property type="entry name" value="AbrB/MazE/MraZ-like"/>
    <property type="match status" value="1"/>
</dbReference>
<dbReference type="STRING" id="1161919.EPIR_0148"/>
<proteinExistence type="predicted"/>
<dbReference type="PANTHER" id="PTHR37550">
    <property type="entry name" value="ANTITOXIN VAPB1"/>
    <property type="match status" value="1"/>
</dbReference>
<dbReference type="Proteomes" id="UP000018217">
    <property type="component" value="Unassembled WGS sequence"/>
</dbReference>
<reference evidence="1 2" key="1">
    <citation type="journal article" date="2013" name="Syst. Appl. Microbiol.">
        <title>Phylogenetic position and virulence apparatus of the pear flower necrosis pathogen Erwinia piriflorinigrans CFBP 5888T as assessed by comparative genomics.</title>
        <authorList>
            <person name="Smits T.H."/>
            <person name="Rezzonico F."/>
            <person name="Lopez M.M."/>
            <person name="Blom J."/>
            <person name="Goesmann A."/>
            <person name="Frey J.E."/>
            <person name="Duffy B."/>
        </authorList>
    </citation>
    <scope>NUCLEOTIDE SEQUENCE [LARGE SCALE GENOMIC DNA]</scope>
    <source>
        <strain evidence="2">CFBP5888</strain>
    </source>
</reference>
<dbReference type="Gene3D" id="2.10.260.10">
    <property type="match status" value="1"/>
</dbReference>
<dbReference type="AlphaFoldDB" id="V5Z3J0"/>